<reference evidence="1 2" key="1">
    <citation type="submission" date="2023-11" db="EMBL/GenBank/DDBJ databases">
        <title>Lentzea sokolovensis, sp. nov., Lentzea kristufkii, sp. nov., and Lentzea miocenensis, sp. nov., rare actinobacteria from Sokolov Coal Basin, Miocene lacustrine sediment, Czech Republic.</title>
        <authorList>
            <person name="Lara A."/>
            <person name="Kotroba L."/>
            <person name="Nouioui I."/>
            <person name="Neumann-Schaal M."/>
            <person name="Mast Y."/>
            <person name="Chronakova A."/>
        </authorList>
    </citation>
    <scope>NUCLEOTIDE SEQUENCE [LARGE SCALE GENOMIC DNA]</scope>
    <source>
        <strain evidence="1 2">BCCO 10_0856</strain>
    </source>
</reference>
<sequence>MKDQSNPQTSNECCTPCLTPDDTWCMWLDSWDMRRFWATVAHERTVTRDGTDTTADEVLDWNVELIEDESGDRFTLDHNMMLATMRRIVSERDSVQLSDEITGQVVDVLEADSHDAATDALCQLDCVGFDVIVQFATLGQVVYG</sequence>
<evidence type="ECO:0000313" key="1">
    <source>
        <dbReference type="EMBL" id="MDX8031710.1"/>
    </source>
</evidence>
<dbReference type="Proteomes" id="UP001285521">
    <property type="component" value="Unassembled WGS sequence"/>
</dbReference>
<name>A0ABU4T0L5_9PSEU</name>
<proteinExistence type="predicted"/>
<dbReference type="RefSeq" id="WP_319966766.1">
    <property type="nucleotide sequence ID" value="NZ_JAXAVW010000012.1"/>
</dbReference>
<dbReference type="EMBL" id="JAXAVW010000012">
    <property type="protein sequence ID" value="MDX8031710.1"/>
    <property type="molecule type" value="Genomic_DNA"/>
</dbReference>
<organism evidence="1 2">
    <name type="scientific">Lentzea miocenica</name>
    <dbReference type="NCBI Taxonomy" id="3095431"/>
    <lineage>
        <taxon>Bacteria</taxon>
        <taxon>Bacillati</taxon>
        <taxon>Actinomycetota</taxon>
        <taxon>Actinomycetes</taxon>
        <taxon>Pseudonocardiales</taxon>
        <taxon>Pseudonocardiaceae</taxon>
        <taxon>Lentzea</taxon>
    </lineage>
</organism>
<keyword evidence="2" id="KW-1185">Reference proteome</keyword>
<comment type="caution">
    <text evidence="1">The sequence shown here is derived from an EMBL/GenBank/DDBJ whole genome shotgun (WGS) entry which is preliminary data.</text>
</comment>
<protein>
    <submittedName>
        <fullName evidence="1">Uncharacterized protein</fullName>
    </submittedName>
</protein>
<gene>
    <name evidence="1" type="ORF">SK803_15905</name>
</gene>
<evidence type="ECO:0000313" key="2">
    <source>
        <dbReference type="Proteomes" id="UP001285521"/>
    </source>
</evidence>
<accession>A0ABU4T0L5</accession>